<reference evidence="1 2" key="1">
    <citation type="submission" date="2019-07" db="EMBL/GenBank/DDBJ databases">
        <title>complete genome sequencing of Ornithinimicrobium sp. H23M54.</title>
        <authorList>
            <person name="Bae J.-W."/>
            <person name="Lee S.-Y."/>
        </authorList>
    </citation>
    <scope>NUCLEOTIDE SEQUENCE [LARGE SCALE GENOMIC DNA]</scope>
    <source>
        <strain evidence="1 2">H23M54</strain>
    </source>
</reference>
<sequence length="101" mass="10635">MSRFEIDPWALETAATTVRTAVEELRAASQRISGALVLVGSAGGSAVLAGTSSVVSQRWSQGLAQYAEAGLSLSVATQRAAELYDLVERQARGRFTPVGRP</sequence>
<dbReference type="Proteomes" id="UP000315395">
    <property type="component" value="Chromosome"/>
</dbReference>
<dbReference type="RefSeq" id="WP_143783799.1">
    <property type="nucleotide sequence ID" value="NZ_CP041616.1"/>
</dbReference>
<evidence type="ECO:0000313" key="1">
    <source>
        <dbReference type="EMBL" id="QDO89122.1"/>
    </source>
</evidence>
<organism evidence="1 2">
    <name type="scientific">Ornithinimicrobium ciconiae</name>
    <dbReference type="NCBI Taxonomy" id="2594265"/>
    <lineage>
        <taxon>Bacteria</taxon>
        <taxon>Bacillati</taxon>
        <taxon>Actinomycetota</taxon>
        <taxon>Actinomycetes</taxon>
        <taxon>Micrococcales</taxon>
        <taxon>Ornithinimicrobiaceae</taxon>
        <taxon>Ornithinimicrobium</taxon>
    </lineage>
</organism>
<gene>
    <name evidence="1" type="ORF">FNH13_12950</name>
</gene>
<name>A0A516GC94_9MICO</name>
<keyword evidence="2" id="KW-1185">Reference proteome</keyword>
<dbReference type="EMBL" id="CP041616">
    <property type="protein sequence ID" value="QDO89122.1"/>
    <property type="molecule type" value="Genomic_DNA"/>
</dbReference>
<accession>A0A516GC94</accession>
<evidence type="ECO:0000313" key="2">
    <source>
        <dbReference type="Proteomes" id="UP000315395"/>
    </source>
</evidence>
<protein>
    <submittedName>
        <fullName evidence="1">Uncharacterized protein</fullName>
    </submittedName>
</protein>
<dbReference type="KEGG" id="orz:FNH13_12950"/>
<dbReference type="AlphaFoldDB" id="A0A516GC94"/>
<proteinExistence type="predicted"/>